<dbReference type="AlphaFoldDB" id="A0A839UPY9"/>
<accession>A0A839UPY9</accession>
<keyword evidence="4" id="KW-0813">Transport</keyword>
<comment type="function">
    <text evidence="14">Involved in mercury resistance. Probably transfers a mercuric ion from the periplasmic Hg(2+)-binding protein MerP to the cytoplasmic mercuric reductase MerA.</text>
</comment>
<evidence type="ECO:0000256" key="11">
    <source>
        <dbReference type="ARBA" id="ARBA00022989"/>
    </source>
</evidence>
<evidence type="ECO:0000256" key="5">
    <source>
        <dbReference type="ARBA" id="ARBA00022466"/>
    </source>
</evidence>
<evidence type="ECO:0000256" key="1">
    <source>
        <dbReference type="ARBA" id="ARBA00004429"/>
    </source>
</evidence>
<evidence type="ECO:0000256" key="4">
    <source>
        <dbReference type="ARBA" id="ARBA00022448"/>
    </source>
</evidence>
<evidence type="ECO:0000256" key="13">
    <source>
        <dbReference type="ARBA" id="ARBA00030934"/>
    </source>
</evidence>
<sequence>MNETIKQNTARWTSLGGFMAAVGASLCCAGPLVLLSLGISGAWISHLTALEPYRPIFIIAVCALFGWSGWQLFKPQSECAAETVCAQETTRGRRQKIFLILLIVAAALVASPYWLLWFY</sequence>
<keyword evidence="8 15" id="KW-0812">Transmembrane</keyword>
<dbReference type="RefSeq" id="WP_183908173.1">
    <property type="nucleotide sequence ID" value="NZ_JACHXZ010000001.1"/>
</dbReference>
<dbReference type="GO" id="GO:0005886">
    <property type="term" value="C:plasma membrane"/>
    <property type="evidence" value="ECO:0007669"/>
    <property type="project" value="UniProtKB-SubCell"/>
</dbReference>
<feature type="transmembrane region" description="Helical" evidence="15">
    <location>
        <begin position="12"/>
        <end position="44"/>
    </location>
</feature>
<dbReference type="EMBL" id="JACHXZ010000001">
    <property type="protein sequence ID" value="MBB3167445.1"/>
    <property type="molecule type" value="Genomic_DNA"/>
</dbReference>
<dbReference type="Proteomes" id="UP000559987">
    <property type="component" value="Unassembled WGS sequence"/>
</dbReference>
<evidence type="ECO:0000256" key="6">
    <source>
        <dbReference type="ARBA" id="ARBA00022475"/>
    </source>
</evidence>
<keyword evidence="12 15" id="KW-0472">Membrane</keyword>
<evidence type="ECO:0000256" key="12">
    <source>
        <dbReference type="ARBA" id="ARBA00023136"/>
    </source>
</evidence>
<reference evidence="16 17" key="1">
    <citation type="submission" date="2020-08" db="EMBL/GenBank/DDBJ databases">
        <title>Genomic Encyclopedia of Type Strains, Phase III (KMG-III): the genomes of soil and plant-associated and newly described type strains.</title>
        <authorList>
            <person name="Whitman W."/>
        </authorList>
    </citation>
    <scope>NUCLEOTIDE SEQUENCE [LARGE SCALE GENOMIC DNA]</scope>
    <source>
        <strain evidence="16 17">CECT 8571</strain>
    </source>
</reference>
<feature type="transmembrane region" description="Helical" evidence="15">
    <location>
        <begin position="56"/>
        <end position="73"/>
    </location>
</feature>
<organism evidence="16 17">
    <name type="scientific">Simiduia aestuariiviva</name>
    <dbReference type="NCBI Taxonomy" id="1510459"/>
    <lineage>
        <taxon>Bacteria</taxon>
        <taxon>Pseudomonadati</taxon>
        <taxon>Pseudomonadota</taxon>
        <taxon>Gammaproteobacteria</taxon>
        <taxon>Cellvibrionales</taxon>
        <taxon>Cellvibrionaceae</taxon>
        <taxon>Simiduia</taxon>
    </lineage>
</organism>
<evidence type="ECO:0000256" key="9">
    <source>
        <dbReference type="ARBA" id="ARBA00022723"/>
    </source>
</evidence>
<evidence type="ECO:0000256" key="2">
    <source>
        <dbReference type="ARBA" id="ARBA00008224"/>
    </source>
</evidence>
<keyword evidence="9" id="KW-0479">Metal-binding</keyword>
<evidence type="ECO:0000256" key="7">
    <source>
        <dbReference type="ARBA" id="ARBA00022519"/>
    </source>
</evidence>
<comment type="subcellular location">
    <subcellularLocation>
        <location evidence="1">Cell inner membrane</location>
        <topology evidence="1">Multi-pass membrane protein</topology>
    </subcellularLocation>
</comment>
<dbReference type="Pfam" id="PF02411">
    <property type="entry name" value="MerT"/>
    <property type="match status" value="1"/>
</dbReference>
<comment type="caution">
    <text evidence="16">The sequence shown here is derived from an EMBL/GenBank/DDBJ whole genome shotgun (WGS) entry which is preliminary data.</text>
</comment>
<evidence type="ECO:0000256" key="15">
    <source>
        <dbReference type="SAM" id="Phobius"/>
    </source>
</evidence>
<gene>
    <name evidence="16" type="ORF">FHS30_000621</name>
</gene>
<keyword evidence="10" id="KW-0476">Mercury</keyword>
<feature type="transmembrane region" description="Helical" evidence="15">
    <location>
        <begin position="97"/>
        <end position="116"/>
    </location>
</feature>
<name>A0A839UPY9_9GAMM</name>
<evidence type="ECO:0000256" key="3">
    <source>
        <dbReference type="ARBA" id="ARBA00017053"/>
    </source>
</evidence>
<protein>
    <recommendedName>
        <fullName evidence="3">Mercuric transport protein MerT</fullName>
    </recommendedName>
    <alternativeName>
        <fullName evidence="13">Mercury ion transport protein</fullName>
    </alternativeName>
</protein>
<keyword evidence="6" id="KW-1003">Cell membrane</keyword>
<dbReference type="GO" id="GO:0015097">
    <property type="term" value="F:mercury ion transmembrane transporter activity"/>
    <property type="evidence" value="ECO:0007669"/>
    <property type="project" value="InterPro"/>
</dbReference>
<dbReference type="GO" id="GO:0046872">
    <property type="term" value="F:metal ion binding"/>
    <property type="evidence" value="ECO:0007669"/>
    <property type="project" value="UniProtKB-KW"/>
</dbReference>
<evidence type="ECO:0000256" key="14">
    <source>
        <dbReference type="ARBA" id="ARBA00045720"/>
    </source>
</evidence>
<evidence type="ECO:0000313" key="17">
    <source>
        <dbReference type="Proteomes" id="UP000559987"/>
    </source>
</evidence>
<keyword evidence="17" id="KW-1185">Reference proteome</keyword>
<keyword evidence="7" id="KW-0997">Cell inner membrane</keyword>
<evidence type="ECO:0000256" key="8">
    <source>
        <dbReference type="ARBA" id="ARBA00022692"/>
    </source>
</evidence>
<comment type="similarity">
    <text evidence="2">Belongs to the MerT family.</text>
</comment>
<evidence type="ECO:0000256" key="10">
    <source>
        <dbReference type="ARBA" id="ARBA00022914"/>
    </source>
</evidence>
<dbReference type="InterPro" id="IPR003457">
    <property type="entry name" value="Transprt_MerT"/>
</dbReference>
<keyword evidence="11 15" id="KW-1133">Transmembrane helix</keyword>
<proteinExistence type="inferred from homology"/>
<dbReference type="Gene3D" id="1.10.287.910">
    <property type="entry name" value="bacterial mercury transporter, merf"/>
    <property type="match status" value="1"/>
</dbReference>
<keyword evidence="5" id="KW-0475">Mercuric resistance</keyword>
<evidence type="ECO:0000313" key="16">
    <source>
        <dbReference type="EMBL" id="MBB3167445.1"/>
    </source>
</evidence>